<feature type="domain" description="Cell wall elongation regulator TseB-like" evidence="1">
    <location>
        <begin position="44"/>
        <end position="88"/>
    </location>
</feature>
<comment type="caution">
    <text evidence="2">The sequence shown here is derived from an EMBL/GenBank/DDBJ whole genome shotgun (WGS) entry which is preliminary data.</text>
</comment>
<sequence length="141" mass="15762">MRKKRMPKATQILIGALLIILAILLSTLLMFRQAMSPYTRAKTAAINLAKKKTPVTDVTYFDKVTTQTTTYSVIGLDKQKQTLGVLIPEKGGDIIVVNMADNHSDLTPKTAKLTLYKNQVVWVSKDLMLYDFKTGDKVTKN</sequence>
<reference evidence="2 3" key="1">
    <citation type="submission" date="2014-12" db="EMBL/GenBank/DDBJ databases">
        <title>Draft genome sequences of 10 type strains of Lactococcus.</title>
        <authorList>
            <person name="Sun Z."/>
            <person name="Zhong Z."/>
            <person name="Liu W."/>
            <person name="Zhang W."/>
            <person name="Zhang H."/>
        </authorList>
    </citation>
    <scope>NUCLEOTIDE SEQUENCE [LARGE SCALE GENOMIC DNA]</scope>
    <source>
        <strain evidence="2 3">DSM 20686</strain>
    </source>
</reference>
<dbReference type="AlphaFoldDB" id="A0A2A5S2J4"/>
<dbReference type="EMBL" id="JXJX01000003">
    <property type="protein sequence ID" value="PCS07699.1"/>
    <property type="molecule type" value="Genomic_DNA"/>
</dbReference>
<name>A0A2A5S2J4_9LACT</name>
<keyword evidence="3" id="KW-1185">Reference proteome</keyword>
<evidence type="ECO:0000259" key="1">
    <source>
        <dbReference type="Pfam" id="PF17881"/>
    </source>
</evidence>
<gene>
    <name evidence="2" type="ORF">RU87_GL000918</name>
</gene>
<proteinExistence type="predicted"/>
<evidence type="ECO:0000313" key="2">
    <source>
        <dbReference type="EMBL" id="PCS07699.1"/>
    </source>
</evidence>
<dbReference type="RefSeq" id="WP_068160317.1">
    <property type="nucleotide sequence ID" value="NZ_JXJX01000003.1"/>
</dbReference>
<dbReference type="Gene3D" id="3.10.450.40">
    <property type="match status" value="1"/>
</dbReference>
<dbReference type="SUPFAM" id="SSF54403">
    <property type="entry name" value="Cystatin/monellin"/>
    <property type="match status" value="1"/>
</dbReference>
<dbReference type="InterPro" id="IPR046350">
    <property type="entry name" value="Cystatin_sf"/>
</dbReference>
<dbReference type="InterPro" id="IPR041401">
    <property type="entry name" value="TseB-like_dom"/>
</dbReference>
<evidence type="ECO:0000313" key="3">
    <source>
        <dbReference type="Proteomes" id="UP000242246"/>
    </source>
</evidence>
<dbReference type="Proteomes" id="UP000242246">
    <property type="component" value="Unassembled WGS sequence"/>
</dbReference>
<protein>
    <recommendedName>
        <fullName evidence="1">Cell wall elongation regulator TseB-like domain-containing protein</fullName>
    </recommendedName>
</protein>
<organism evidence="2 3">
    <name type="scientific">Pseudolactococcus plantarum</name>
    <dbReference type="NCBI Taxonomy" id="1365"/>
    <lineage>
        <taxon>Bacteria</taxon>
        <taxon>Bacillati</taxon>
        <taxon>Bacillota</taxon>
        <taxon>Bacilli</taxon>
        <taxon>Lactobacillales</taxon>
        <taxon>Streptococcaceae</taxon>
        <taxon>Pseudolactococcus</taxon>
    </lineage>
</organism>
<dbReference type="OrthoDB" id="2242473at2"/>
<accession>A0A2A5S2J4</accession>
<dbReference type="Pfam" id="PF17881">
    <property type="entry name" value="TseB"/>
    <property type="match status" value="1"/>
</dbReference>
<dbReference type="STRING" id="1348632.GCA_001591745_00285"/>